<dbReference type="Gene3D" id="3.20.20.80">
    <property type="entry name" value="Glycosidases"/>
    <property type="match status" value="1"/>
</dbReference>
<name>A0A1V1P8E4_9BACT</name>
<comment type="function">
    <text evidence="9">Glucanases play a role in cell expansion during growth, in cell-cell fusion during mating, and in spore release during sporulation. This enzyme may be involved in beta-glucan degradation. Active on laminarin and lichenan.</text>
</comment>
<evidence type="ECO:0000256" key="11">
    <source>
        <dbReference type="ARBA" id="ARBA00043078"/>
    </source>
</evidence>
<evidence type="ECO:0000256" key="12">
    <source>
        <dbReference type="SAM" id="SignalP"/>
    </source>
</evidence>
<keyword evidence="5" id="KW-0325">Glycoprotein</keyword>
<keyword evidence="6" id="KW-0119">Carbohydrate metabolism</keyword>
<keyword evidence="8" id="KW-0624">Polysaccharide degradation</keyword>
<dbReference type="SUPFAM" id="SSF51445">
    <property type="entry name" value="(Trans)glycosidases"/>
    <property type="match status" value="1"/>
</dbReference>
<organism evidence="13 14">
    <name type="scientific">Candidatus Magnetoglobus multicellularis str. Araruama</name>
    <dbReference type="NCBI Taxonomy" id="890399"/>
    <lineage>
        <taxon>Bacteria</taxon>
        <taxon>Pseudomonadati</taxon>
        <taxon>Thermodesulfobacteriota</taxon>
        <taxon>Desulfobacteria</taxon>
        <taxon>Desulfobacterales</taxon>
        <taxon>Desulfobacteraceae</taxon>
        <taxon>Candidatus Magnetoglobus</taxon>
    </lineage>
</organism>
<keyword evidence="12" id="KW-0732">Signal</keyword>
<sequence>MRKLIITVLLFLCMMQTACLYQSKPGRVNMQNLEQQILEKQNFEKESPFITRQFSPYLNNEWIGNAISYGCYRKGQAPDIKGPSEEQILEDLNIIKQYWHFIRVYGADDDARRVLDVIQMHQLPIKVMLGAWVASEDNVGQKESNVKQVLYAIELANIYQDIIAAVNVGNESQVFWSFHRMDPQHLIHYIRAVRNNTAIPVTTADDYNFWNKPESHIIADEIDFIVTHIYPLWNGKTLDIAFGWFDSVYKDIKSKHPDKTIVIGETGWATNYNADKTGPGEQGTLIKASVNLAAQEQYLIMHNEWVNKNKVTTFLFEAFDEPWKGGGENSPPQEIEKNWGVFYENRIPKESFQNYLNHKNNQL</sequence>
<feature type="signal peptide" evidence="12">
    <location>
        <begin position="1"/>
        <end position="20"/>
    </location>
</feature>
<dbReference type="InterPro" id="IPR050732">
    <property type="entry name" value="Beta-glucan_modifiers"/>
</dbReference>
<evidence type="ECO:0000256" key="3">
    <source>
        <dbReference type="ARBA" id="ARBA00022801"/>
    </source>
</evidence>
<evidence type="ECO:0000256" key="2">
    <source>
        <dbReference type="ARBA" id="ARBA00022475"/>
    </source>
</evidence>
<dbReference type="GO" id="GO:0005576">
    <property type="term" value="C:extracellular region"/>
    <property type="evidence" value="ECO:0007669"/>
    <property type="project" value="TreeGrafter"/>
</dbReference>
<dbReference type="AlphaFoldDB" id="A0A1V1P8E4"/>
<evidence type="ECO:0000256" key="5">
    <source>
        <dbReference type="ARBA" id="ARBA00023180"/>
    </source>
</evidence>
<dbReference type="EMBL" id="ATBP01000329">
    <property type="protein sequence ID" value="ETR71043.1"/>
    <property type="molecule type" value="Genomic_DNA"/>
</dbReference>
<evidence type="ECO:0000256" key="7">
    <source>
        <dbReference type="ARBA" id="ARBA00023316"/>
    </source>
</evidence>
<reference evidence="14" key="1">
    <citation type="submission" date="2012-11" db="EMBL/GenBank/DDBJ databases">
        <authorList>
            <person name="Lucero-Rivera Y.E."/>
            <person name="Tovar-Ramirez D."/>
        </authorList>
    </citation>
    <scope>NUCLEOTIDE SEQUENCE [LARGE SCALE GENOMIC DNA]</scope>
    <source>
        <strain evidence="14">Araruama</strain>
    </source>
</reference>
<dbReference type="GO" id="GO:0009986">
    <property type="term" value="C:cell surface"/>
    <property type="evidence" value="ECO:0007669"/>
    <property type="project" value="TreeGrafter"/>
</dbReference>
<evidence type="ECO:0000313" key="13">
    <source>
        <dbReference type="EMBL" id="ETR71043.1"/>
    </source>
</evidence>
<dbReference type="Proteomes" id="UP000189670">
    <property type="component" value="Unassembled WGS sequence"/>
</dbReference>
<dbReference type="InterPro" id="IPR017853">
    <property type="entry name" value="GH"/>
</dbReference>
<evidence type="ECO:0000256" key="1">
    <source>
        <dbReference type="ARBA" id="ARBA00004236"/>
    </source>
</evidence>
<feature type="chain" id="PRO_5012595216" description="Endo-1,3-beta-glucanase btgC" evidence="12">
    <location>
        <begin position="21"/>
        <end position="363"/>
    </location>
</feature>
<evidence type="ECO:0000256" key="4">
    <source>
        <dbReference type="ARBA" id="ARBA00023136"/>
    </source>
</evidence>
<evidence type="ECO:0000256" key="8">
    <source>
        <dbReference type="ARBA" id="ARBA00023326"/>
    </source>
</evidence>
<comment type="subcellular location">
    <subcellularLocation>
        <location evidence="1">Cell membrane</location>
    </subcellularLocation>
</comment>
<accession>A0A1V1P8E4</accession>
<keyword evidence="7" id="KW-0961">Cell wall biogenesis/degradation</keyword>
<dbReference type="GO" id="GO:0071555">
    <property type="term" value="P:cell wall organization"/>
    <property type="evidence" value="ECO:0007669"/>
    <property type="project" value="UniProtKB-KW"/>
</dbReference>
<gene>
    <name evidence="13" type="ORF">OMM_02784</name>
</gene>
<dbReference type="PANTHER" id="PTHR16631:SF17">
    <property type="entry name" value="GLUCAN ENDO-1,3-BETA-GLUCOSIDASE BTGC"/>
    <property type="match status" value="1"/>
</dbReference>
<evidence type="ECO:0000256" key="10">
    <source>
        <dbReference type="ARBA" id="ARBA00042373"/>
    </source>
</evidence>
<dbReference type="GO" id="GO:0005886">
    <property type="term" value="C:plasma membrane"/>
    <property type="evidence" value="ECO:0007669"/>
    <property type="project" value="UniProtKB-SubCell"/>
</dbReference>
<evidence type="ECO:0000313" key="14">
    <source>
        <dbReference type="Proteomes" id="UP000189670"/>
    </source>
</evidence>
<keyword evidence="3 13" id="KW-0378">Hydrolase</keyword>
<dbReference type="GO" id="GO:0000272">
    <property type="term" value="P:polysaccharide catabolic process"/>
    <property type="evidence" value="ECO:0007669"/>
    <property type="project" value="UniProtKB-KW"/>
</dbReference>
<protein>
    <recommendedName>
        <fullName evidence="11">Endo-1,3-beta-glucanase btgC</fullName>
    </recommendedName>
    <alternativeName>
        <fullName evidence="10">Laminarinase btgC</fullName>
    </alternativeName>
</protein>
<evidence type="ECO:0000256" key="9">
    <source>
        <dbReference type="ARBA" id="ARBA00037649"/>
    </source>
</evidence>
<comment type="caution">
    <text evidence="13">The sequence shown here is derived from an EMBL/GenBank/DDBJ whole genome shotgun (WGS) entry which is preliminary data.</text>
</comment>
<keyword evidence="2" id="KW-1003">Cell membrane</keyword>
<keyword evidence="4" id="KW-0472">Membrane</keyword>
<proteinExistence type="predicted"/>
<dbReference type="PANTHER" id="PTHR16631">
    <property type="entry name" value="GLUCAN 1,3-BETA-GLUCOSIDASE"/>
    <property type="match status" value="1"/>
</dbReference>
<dbReference type="GO" id="GO:0042973">
    <property type="term" value="F:glucan endo-1,3-beta-D-glucosidase activity"/>
    <property type="evidence" value="ECO:0007669"/>
    <property type="project" value="TreeGrafter"/>
</dbReference>
<evidence type="ECO:0000256" key="6">
    <source>
        <dbReference type="ARBA" id="ARBA00023277"/>
    </source>
</evidence>